<dbReference type="CDD" id="cd07262">
    <property type="entry name" value="VOC_like"/>
    <property type="match status" value="1"/>
</dbReference>
<reference evidence="2" key="1">
    <citation type="submission" date="2023-07" db="EMBL/GenBank/DDBJ databases">
        <title>Genomic Encyclopedia of Type Strains, Phase IV (KMG-IV): sequencing the most valuable type-strain genomes for metagenomic binning, comparative biology and taxonomic classification.</title>
        <authorList>
            <person name="Goeker M."/>
        </authorList>
    </citation>
    <scope>NUCLEOTIDE SEQUENCE</scope>
    <source>
        <strain evidence="2">DSM 21202</strain>
    </source>
</reference>
<protein>
    <submittedName>
        <fullName evidence="2">Catechol 2,3-dioxygenase-like lactoylglutathione lyase family enzyme</fullName>
    </submittedName>
</protein>
<dbReference type="AlphaFoldDB" id="A0AAE3VKT0"/>
<name>A0AAE3VKT0_9HYPH</name>
<dbReference type="Gene3D" id="3.10.180.10">
    <property type="entry name" value="2,3-Dihydroxybiphenyl 1,2-Dioxygenase, domain 1"/>
    <property type="match status" value="1"/>
</dbReference>
<evidence type="ECO:0000313" key="2">
    <source>
        <dbReference type="EMBL" id="MDQ0313876.1"/>
    </source>
</evidence>
<dbReference type="PANTHER" id="PTHR35006">
    <property type="entry name" value="GLYOXALASE FAMILY PROTEIN (AFU_ORTHOLOGUE AFUA_5G14830)"/>
    <property type="match status" value="1"/>
</dbReference>
<evidence type="ECO:0000313" key="3">
    <source>
        <dbReference type="Proteomes" id="UP001229244"/>
    </source>
</evidence>
<dbReference type="EMBL" id="JAUSUL010000001">
    <property type="protein sequence ID" value="MDQ0313876.1"/>
    <property type="molecule type" value="Genomic_DNA"/>
</dbReference>
<dbReference type="Proteomes" id="UP001229244">
    <property type="component" value="Unassembled WGS sequence"/>
</dbReference>
<dbReference type="InterPro" id="IPR029068">
    <property type="entry name" value="Glyas_Bleomycin-R_OHBP_Dase"/>
</dbReference>
<dbReference type="PROSITE" id="PS51819">
    <property type="entry name" value="VOC"/>
    <property type="match status" value="1"/>
</dbReference>
<keyword evidence="2" id="KW-0456">Lyase</keyword>
<feature type="domain" description="VOC" evidence="1">
    <location>
        <begin position="2"/>
        <end position="126"/>
    </location>
</feature>
<dbReference type="InterPro" id="IPR037523">
    <property type="entry name" value="VOC_core"/>
</dbReference>
<accession>A0AAE3VKT0</accession>
<proteinExistence type="predicted"/>
<evidence type="ECO:0000259" key="1">
    <source>
        <dbReference type="PROSITE" id="PS51819"/>
    </source>
</evidence>
<sequence length="129" mass="13618">MIIDHIGFAVGDYEKAKAFYTAALAPLGIAAVMEVGPEQTAHGGHAIGFGRGFKPEFWIATGGPSPQMHIALLAEDRAQVDAFYRAALEAGATDNGAPGLRPQYHPDYYGAFVIDPEGHNLEAVCHGPA</sequence>
<comment type="caution">
    <text evidence="2">The sequence shown here is derived from an EMBL/GenBank/DDBJ whole genome shotgun (WGS) entry which is preliminary data.</text>
</comment>
<dbReference type="GO" id="GO:0016829">
    <property type="term" value="F:lyase activity"/>
    <property type="evidence" value="ECO:0007669"/>
    <property type="project" value="UniProtKB-KW"/>
</dbReference>
<dbReference type="InterPro" id="IPR004360">
    <property type="entry name" value="Glyas_Fos-R_dOase_dom"/>
</dbReference>
<organism evidence="2 3">
    <name type="scientific">Amorphus orientalis</name>
    <dbReference type="NCBI Taxonomy" id="649198"/>
    <lineage>
        <taxon>Bacteria</taxon>
        <taxon>Pseudomonadati</taxon>
        <taxon>Pseudomonadota</taxon>
        <taxon>Alphaproteobacteria</taxon>
        <taxon>Hyphomicrobiales</taxon>
        <taxon>Amorphaceae</taxon>
        <taxon>Amorphus</taxon>
    </lineage>
</organism>
<gene>
    <name evidence="2" type="ORF">J2S73_000313</name>
</gene>
<keyword evidence="3" id="KW-1185">Reference proteome</keyword>
<dbReference type="SUPFAM" id="SSF54593">
    <property type="entry name" value="Glyoxalase/Bleomycin resistance protein/Dihydroxybiphenyl dioxygenase"/>
    <property type="match status" value="1"/>
</dbReference>
<dbReference type="PANTHER" id="PTHR35006:SF2">
    <property type="entry name" value="GLYOXALASE FAMILY PROTEIN (AFU_ORTHOLOGUE AFUA_5G14830)"/>
    <property type="match status" value="1"/>
</dbReference>
<dbReference type="Pfam" id="PF00903">
    <property type="entry name" value="Glyoxalase"/>
    <property type="match status" value="1"/>
</dbReference>